<dbReference type="EMBL" id="FNIX01000023">
    <property type="protein sequence ID" value="SDP94067.1"/>
    <property type="molecule type" value="Genomic_DNA"/>
</dbReference>
<dbReference type="RefSeq" id="WP_090104097.1">
    <property type="nucleotide sequence ID" value="NZ_FNIX01000023.1"/>
</dbReference>
<dbReference type="CDD" id="cd09729">
    <property type="entry name" value="Cse1_I-E"/>
    <property type="match status" value="1"/>
</dbReference>
<evidence type="ECO:0000313" key="3">
    <source>
        <dbReference type="Proteomes" id="UP000199691"/>
    </source>
</evidence>
<dbReference type="STRING" id="641025.SAMN05421507_12321"/>
<dbReference type="Pfam" id="PF09481">
    <property type="entry name" value="CRISPR_Cse1"/>
    <property type="match status" value="1"/>
</dbReference>
<reference evidence="3" key="1">
    <citation type="submission" date="2016-10" db="EMBL/GenBank/DDBJ databases">
        <authorList>
            <person name="Varghese N."/>
            <person name="Submissions S."/>
        </authorList>
    </citation>
    <scope>NUCLEOTIDE SEQUENCE [LARGE SCALE GENOMIC DNA]</scope>
    <source>
        <strain evidence="3">CGMCC 4.6609</strain>
    </source>
</reference>
<dbReference type="Proteomes" id="UP000199691">
    <property type="component" value="Unassembled WGS sequence"/>
</dbReference>
<sequence length="545" mass="59421">MSEDDRRSFDLISQPWLSARTTAGTTEQLSLAGVFRRAHELTGLLGDVPTQVFALSRLLLGVLHGAMRGPRDIDEWEALWEADSLPADTIEQYLRRHGDRFDLLHPETPFFQVAGLHTAKQETSELSKLIADVPNGHPFFTTRLGGRLSLSFAEAARWVVHAQAFDPSGIKSGAVGDSRVKGGKGYPIGVGWSGLLGGVLPEGRTLKQTLLLNLISRDYGALARRADEDLPVWERPPVGPAEEEPGGRAATGPVDLYTWQSRRIRLVCEGERVVGVLICNGERATPQNRHNVEPHTAWRRSQAQEKKLGVALVYMPREHEPERAIWRGLQSLLPGARATQSTDAAAYLSPTVLEWIGRVDNEIGLDLAVRVRTIGMTYGAQSSTTADIIDDALSLHPILLRQDATDLAGVAVSCVAAAESAAKALGGLARDLAAAAGCGRDEREGPRTRAIESAFAELDPRFRTWVAGLRADTEVVAAQVEWHETANAVIRELGDYLISRAPAKAWRGRAVDKRLVTLFDADRWFRAGLRKALPLAYPAPAPVVS</sequence>
<dbReference type="Gene3D" id="1.10.132.100">
    <property type="match status" value="1"/>
</dbReference>
<protein>
    <submittedName>
        <fullName evidence="2">CRISPR system Cascade subunit CasA</fullName>
    </submittedName>
</protein>
<organism evidence="2 3">
    <name type="scientific">Lentzea jiangxiensis</name>
    <dbReference type="NCBI Taxonomy" id="641025"/>
    <lineage>
        <taxon>Bacteria</taxon>
        <taxon>Bacillati</taxon>
        <taxon>Actinomycetota</taxon>
        <taxon>Actinomycetes</taxon>
        <taxon>Pseudonocardiales</taxon>
        <taxon>Pseudonocardiaceae</taxon>
        <taxon>Lentzea</taxon>
    </lineage>
</organism>
<dbReference type="NCBIfam" id="TIGR02547">
    <property type="entry name" value="casA_cse1"/>
    <property type="match status" value="1"/>
</dbReference>
<dbReference type="InterPro" id="IPR013381">
    <property type="entry name" value="CRISPR-assoc_prot_Cse1"/>
</dbReference>
<dbReference type="AlphaFoldDB" id="A0A1H0WTM4"/>
<gene>
    <name evidence="2" type="ORF">SAMN05421507_12321</name>
</gene>
<dbReference type="OrthoDB" id="3187690at2"/>
<feature type="region of interest" description="Disordered" evidence="1">
    <location>
        <begin position="233"/>
        <end position="252"/>
    </location>
</feature>
<accession>A0A1H0WTM4</accession>
<keyword evidence="3" id="KW-1185">Reference proteome</keyword>
<evidence type="ECO:0000256" key="1">
    <source>
        <dbReference type="SAM" id="MobiDB-lite"/>
    </source>
</evidence>
<evidence type="ECO:0000313" key="2">
    <source>
        <dbReference type="EMBL" id="SDP94067.1"/>
    </source>
</evidence>
<name>A0A1H0WTM4_9PSEU</name>
<proteinExistence type="predicted"/>